<dbReference type="InterPro" id="IPR051601">
    <property type="entry name" value="Serine_prot/Carboxylest_S33"/>
</dbReference>
<sequence>MSVVRAVPGLHLAEHEFSVPLDHAQPGGERITVFAREVADPEGRDRPLLVYLEGGPGHEAPRPAGAPRSPGWLDRALRDFRVLLVDQRGTGRSAPVGVLEGLDPPAQARWLTHFRADAIVADCEWIRRELGAPPWSVLGQSFGGLCAVTYLSLAPEGLREAFITGGLPPLRASIDDVYRATYARVLDRSRRYYERYPEDRARVLALQAHVDEHDVRLPSGDRLTVRRVRQLGDVLGMSDGAERLHGLLELPPGSPAFAHDVDAALPYARNPLYAILHESCWADGAATRWAAQRTLPADYAAEPELFTGEHVYPWMFEEYGGLAPLREAAELLARHPWPALYDADRLRENAVPVAAAIYARDMYVERAFSEATAAHIGGLRAWLTDEFEHNGLRADGDRVLGRLIDLARGRA</sequence>
<dbReference type="InterPro" id="IPR000073">
    <property type="entry name" value="AB_hydrolase_1"/>
</dbReference>
<dbReference type="SUPFAM" id="SSF53474">
    <property type="entry name" value="alpha/beta-Hydrolases"/>
    <property type="match status" value="1"/>
</dbReference>
<feature type="domain" description="AB hydrolase-1" evidence="3">
    <location>
        <begin position="47"/>
        <end position="197"/>
    </location>
</feature>
<keyword evidence="2 4" id="KW-0378">Hydrolase</keyword>
<reference evidence="4 5" key="1">
    <citation type="journal article" date="2018" name="J. Microbiol.">
        <title>Baekduia soli gen. nov., sp. nov., a novel bacterium isolated from the soil of Baekdu Mountain and proposal of a novel family name, Baekduiaceae fam. nov.</title>
        <authorList>
            <person name="An D.S."/>
            <person name="Siddiqi M.Z."/>
            <person name="Kim K.H."/>
            <person name="Yu H.S."/>
            <person name="Im W.T."/>
        </authorList>
    </citation>
    <scope>NUCLEOTIDE SEQUENCE [LARGE SCALE GENOMIC DNA]</scope>
    <source>
        <strain evidence="4 5">BR7-21</strain>
    </source>
</reference>
<evidence type="ECO:0000313" key="5">
    <source>
        <dbReference type="Proteomes" id="UP000321805"/>
    </source>
</evidence>
<dbReference type="OrthoDB" id="9796770at2"/>
<dbReference type="PANTHER" id="PTHR43248">
    <property type="entry name" value="2-SUCCINYL-6-HYDROXY-2,4-CYCLOHEXADIENE-1-CARBOXYLATE SYNTHASE"/>
    <property type="match status" value="1"/>
</dbReference>
<organism evidence="4 5">
    <name type="scientific">Baekduia soli</name>
    <dbReference type="NCBI Taxonomy" id="496014"/>
    <lineage>
        <taxon>Bacteria</taxon>
        <taxon>Bacillati</taxon>
        <taxon>Actinomycetota</taxon>
        <taxon>Thermoleophilia</taxon>
        <taxon>Solirubrobacterales</taxon>
        <taxon>Baekduiaceae</taxon>
        <taxon>Baekduia</taxon>
    </lineage>
</organism>
<evidence type="ECO:0000256" key="1">
    <source>
        <dbReference type="ARBA" id="ARBA00010088"/>
    </source>
</evidence>
<gene>
    <name evidence="4" type="ORF">FSW04_15880</name>
</gene>
<dbReference type="RefSeq" id="WP_146920970.1">
    <property type="nucleotide sequence ID" value="NZ_CP042430.1"/>
</dbReference>
<evidence type="ECO:0000313" key="4">
    <source>
        <dbReference type="EMBL" id="QEC48908.1"/>
    </source>
</evidence>
<dbReference type="PRINTS" id="PR00793">
    <property type="entry name" value="PROAMNOPTASE"/>
</dbReference>
<name>A0A5B8U7X3_9ACTN</name>
<dbReference type="GO" id="GO:0006508">
    <property type="term" value="P:proteolysis"/>
    <property type="evidence" value="ECO:0007669"/>
    <property type="project" value="InterPro"/>
</dbReference>
<evidence type="ECO:0000256" key="2">
    <source>
        <dbReference type="ARBA" id="ARBA00022801"/>
    </source>
</evidence>
<keyword evidence="5" id="KW-1185">Reference proteome</keyword>
<dbReference type="AlphaFoldDB" id="A0A5B8U7X3"/>
<dbReference type="InterPro" id="IPR029058">
    <property type="entry name" value="AB_hydrolase_fold"/>
</dbReference>
<accession>A0A5B8U7X3</accession>
<dbReference type="PANTHER" id="PTHR43248:SF2">
    <property type="entry name" value="PROLYL AMINOPEPTIDASE"/>
    <property type="match status" value="1"/>
</dbReference>
<dbReference type="Proteomes" id="UP000321805">
    <property type="component" value="Chromosome"/>
</dbReference>
<protein>
    <submittedName>
        <fullName evidence="4">Alpha/beta hydrolase</fullName>
    </submittedName>
</protein>
<comment type="similarity">
    <text evidence="1">Belongs to the peptidase S33 family.</text>
</comment>
<dbReference type="GO" id="GO:0004177">
    <property type="term" value="F:aminopeptidase activity"/>
    <property type="evidence" value="ECO:0007669"/>
    <property type="project" value="UniProtKB-EC"/>
</dbReference>
<evidence type="ECO:0000259" key="3">
    <source>
        <dbReference type="Pfam" id="PF00561"/>
    </source>
</evidence>
<dbReference type="Gene3D" id="3.40.50.1820">
    <property type="entry name" value="alpha/beta hydrolase"/>
    <property type="match status" value="1"/>
</dbReference>
<dbReference type="KEGG" id="bsol:FSW04_15880"/>
<proteinExistence type="inferred from homology"/>
<dbReference type="Pfam" id="PF00561">
    <property type="entry name" value="Abhydrolase_1"/>
    <property type="match status" value="1"/>
</dbReference>
<dbReference type="InterPro" id="IPR002410">
    <property type="entry name" value="Peptidase_S33"/>
</dbReference>
<dbReference type="EMBL" id="CP042430">
    <property type="protein sequence ID" value="QEC48908.1"/>
    <property type="molecule type" value="Genomic_DNA"/>
</dbReference>